<feature type="domain" description="HhH-GPD" evidence="5">
    <location>
        <begin position="49"/>
        <end position="206"/>
    </location>
</feature>
<comment type="catalytic activity">
    <reaction evidence="1">
        <text>Hydrolysis of alkylated DNA, releasing 3-methyladenine, 3-methylguanine, 7-methylguanine and 7-methyladenine.</text>
        <dbReference type="EC" id="3.2.2.21"/>
    </reaction>
</comment>
<dbReference type="GO" id="GO:0032131">
    <property type="term" value="F:alkylated DNA binding"/>
    <property type="evidence" value="ECO:0007669"/>
    <property type="project" value="TreeGrafter"/>
</dbReference>
<proteinExistence type="predicted"/>
<dbReference type="GO" id="GO:0043916">
    <property type="term" value="F:DNA-7-methylguanine glycosylase activity"/>
    <property type="evidence" value="ECO:0007669"/>
    <property type="project" value="TreeGrafter"/>
</dbReference>
<dbReference type="OrthoDB" id="9785929at2"/>
<dbReference type="GO" id="GO:0006285">
    <property type="term" value="P:base-excision repair, AP site formation"/>
    <property type="evidence" value="ECO:0007669"/>
    <property type="project" value="TreeGrafter"/>
</dbReference>
<keyword evidence="7" id="KW-1185">Reference proteome</keyword>
<dbReference type="Pfam" id="PF00730">
    <property type="entry name" value="HhH-GPD"/>
    <property type="match status" value="1"/>
</dbReference>
<dbReference type="GO" id="GO:0032993">
    <property type="term" value="C:protein-DNA complex"/>
    <property type="evidence" value="ECO:0007669"/>
    <property type="project" value="TreeGrafter"/>
</dbReference>
<comment type="caution">
    <text evidence="6">The sequence shown here is derived from an EMBL/GenBank/DDBJ whole genome shotgun (WGS) entry which is preliminary data.</text>
</comment>
<gene>
    <name evidence="6" type="ORF">GGR05_002681</name>
</gene>
<sequence length="218" mass="22611">MIRTQGDVERDLAALLVLDTRLRPIAATAGTVPLRPGSPGLDGLVATVVAQQVSRASATAILGRLARLVDLSDAGALAHASDETLREAGLSAAKMRTLRAVAAAILRGDLALDRVALMPADEAVAALVALPGIGRWTAECHLLFGVGHPDIFPAGDLALRIAVGRGLGLGERPPERVVAQAAAAWRPHRSVAARLFWAYYAALLRRDAAPVAAPPGEA</sequence>
<evidence type="ECO:0000256" key="4">
    <source>
        <dbReference type="ARBA" id="ARBA00023204"/>
    </source>
</evidence>
<keyword evidence="3" id="KW-0227">DNA damage</keyword>
<keyword evidence="6" id="KW-0378">Hydrolase</keyword>
<protein>
    <recommendedName>
        <fullName evidence="2">DNA-3-methyladenine glycosylase II</fullName>
        <ecNumber evidence="2">3.2.2.21</ecNumber>
    </recommendedName>
</protein>
<name>A0A7W6FVY3_9HYPH</name>
<dbReference type="GO" id="GO:0008725">
    <property type="term" value="F:DNA-3-methyladenine glycosylase activity"/>
    <property type="evidence" value="ECO:0007669"/>
    <property type="project" value="TreeGrafter"/>
</dbReference>
<dbReference type="InterPro" id="IPR003265">
    <property type="entry name" value="HhH-GPD_domain"/>
</dbReference>
<dbReference type="EMBL" id="JACIDO010000005">
    <property type="protein sequence ID" value="MBB3936527.1"/>
    <property type="molecule type" value="Genomic_DNA"/>
</dbReference>
<dbReference type="Gene3D" id="1.10.340.30">
    <property type="entry name" value="Hypothetical protein, domain 2"/>
    <property type="match status" value="1"/>
</dbReference>
<dbReference type="InterPro" id="IPR011257">
    <property type="entry name" value="DNA_glycosylase"/>
</dbReference>
<evidence type="ECO:0000313" key="7">
    <source>
        <dbReference type="Proteomes" id="UP000531216"/>
    </source>
</evidence>
<evidence type="ECO:0000256" key="3">
    <source>
        <dbReference type="ARBA" id="ARBA00022763"/>
    </source>
</evidence>
<evidence type="ECO:0000256" key="2">
    <source>
        <dbReference type="ARBA" id="ARBA00012000"/>
    </source>
</evidence>
<keyword evidence="4" id="KW-0234">DNA repair</keyword>
<evidence type="ECO:0000313" key="6">
    <source>
        <dbReference type="EMBL" id="MBB3936527.1"/>
    </source>
</evidence>
<reference evidence="6 7" key="1">
    <citation type="submission" date="2020-08" db="EMBL/GenBank/DDBJ databases">
        <title>Genomic Encyclopedia of Type Strains, Phase IV (KMG-IV): sequencing the most valuable type-strain genomes for metagenomic binning, comparative biology and taxonomic classification.</title>
        <authorList>
            <person name="Goeker M."/>
        </authorList>
    </citation>
    <scope>NUCLEOTIDE SEQUENCE [LARGE SCALE GENOMIC DNA]</scope>
    <source>
        <strain evidence="6 7">DSM 25024</strain>
    </source>
</reference>
<keyword evidence="6" id="KW-0326">Glycosidase</keyword>
<evidence type="ECO:0000256" key="1">
    <source>
        <dbReference type="ARBA" id="ARBA00000086"/>
    </source>
</evidence>
<dbReference type="AlphaFoldDB" id="A0A7W6FVY3"/>
<dbReference type="SMART" id="SM00478">
    <property type="entry name" value="ENDO3c"/>
    <property type="match status" value="1"/>
</dbReference>
<accession>A0A7W6FVY3</accession>
<dbReference type="PANTHER" id="PTHR43003:SF13">
    <property type="entry name" value="DNA-3-METHYLADENINE GLYCOSYLASE 2"/>
    <property type="match status" value="1"/>
</dbReference>
<dbReference type="EC" id="3.2.2.21" evidence="2"/>
<dbReference type="PANTHER" id="PTHR43003">
    <property type="entry name" value="DNA-3-METHYLADENINE GLYCOSYLASE"/>
    <property type="match status" value="1"/>
</dbReference>
<dbReference type="SUPFAM" id="SSF48150">
    <property type="entry name" value="DNA-glycosylase"/>
    <property type="match status" value="1"/>
</dbReference>
<dbReference type="GO" id="GO:0006307">
    <property type="term" value="P:DNA alkylation repair"/>
    <property type="evidence" value="ECO:0007669"/>
    <property type="project" value="TreeGrafter"/>
</dbReference>
<dbReference type="InterPro" id="IPR051912">
    <property type="entry name" value="Alkylbase_DNA_Glycosylase/TA"/>
</dbReference>
<dbReference type="RefSeq" id="WP_090962805.1">
    <property type="nucleotide sequence ID" value="NZ_FOOA01000007.1"/>
</dbReference>
<organism evidence="6 7">
    <name type="scientific">Aureimonas phyllosphaerae</name>
    <dbReference type="NCBI Taxonomy" id="1166078"/>
    <lineage>
        <taxon>Bacteria</taxon>
        <taxon>Pseudomonadati</taxon>
        <taxon>Pseudomonadota</taxon>
        <taxon>Alphaproteobacteria</taxon>
        <taxon>Hyphomicrobiales</taxon>
        <taxon>Aurantimonadaceae</taxon>
        <taxon>Aureimonas</taxon>
    </lineage>
</organism>
<dbReference type="Gene3D" id="1.10.1670.40">
    <property type="match status" value="1"/>
</dbReference>
<dbReference type="Proteomes" id="UP000531216">
    <property type="component" value="Unassembled WGS sequence"/>
</dbReference>
<dbReference type="GO" id="GO:0005737">
    <property type="term" value="C:cytoplasm"/>
    <property type="evidence" value="ECO:0007669"/>
    <property type="project" value="TreeGrafter"/>
</dbReference>
<evidence type="ECO:0000259" key="5">
    <source>
        <dbReference type="SMART" id="SM00478"/>
    </source>
</evidence>
<dbReference type="CDD" id="cd00056">
    <property type="entry name" value="ENDO3c"/>
    <property type="match status" value="1"/>
</dbReference>